<dbReference type="Pfam" id="PF13193">
    <property type="entry name" value="AMP-binding_C"/>
    <property type="match status" value="1"/>
</dbReference>
<dbReference type="EMBL" id="UWPJ01000008">
    <property type="protein sequence ID" value="VCU68803.1"/>
    <property type="molecule type" value="Genomic_DNA"/>
</dbReference>
<dbReference type="InterPro" id="IPR000873">
    <property type="entry name" value="AMP-dep_synth/lig_dom"/>
</dbReference>
<proteinExistence type="predicted"/>
<name>A0A3P4AXL3_9BURK</name>
<dbReference type="Gene3D" id="3.40.50.12780">
    <property type="entry name" value="N-terminal domain of ligase-like"/>
    <property type="match status" value="1"/>
</dbReference>
<dbReference type="GO" id="GO:0004467">
    <property type="term" value="F:long-chain fatty acid-CoA ligase activity"/>
    <property type="evidence" value="ECO:0007669"/>
    <property type="project" value="UniProtKB-EC"/>
</dbReference>
<dbReference type="InterPro" id="IPR050237">
    <property type="entry name" value="ATP-dep_AMP-bd_enzyme"/>
</dbReference>
<dbReference type="InterPro" id="IPR042099">
    <property type="entry name" value="ANL_N_sf"/>
</dbReference>
<dbReference type="InterPro" id="IPR020845">
    <property type="entry name" value="AMP-binding_CS"/>
</dbReference>
<evidence type="ECO:0000313" key="3">
    <source>
        <dbReference type="EMBL" id="VCU68803.1"/>
    </source>
</evidence>
<dbReference type="PANTHER" id="PTHR43767">
    <property type="entry name" value="LONG-CHAIN-FATTY-ACID--COA LIGASE"/>
    <property type="match status" value="1"/>
</dbReference>
<dbReference type="Pfam" id="PF00501">
    <property type="entry name" value="AMP-binding"/>
    <property type="match status" value="1"/>
</dbReference>
<evidence type="ECO:0000313" key="4">
    <source>
        <dbReference type="Proteomes" id="UP000277294"/>
    </source>
</evidence>
<dbReference type="Proteomes" id="UP000277294">
    <property type="component" value="Unassembled WGS sequence"/>
</dbReference>
<dbReference type="InterPro" id="IPR025110">
    <property type="entry name" value="AMP-bd_C"/>
</dbReference>
<accession>A0A3P4AXL3</accession>
<keyword evidence="4" id="KW-1185">Reference proteome</keyword>
<dbReference type="Gene3D" id="3.30.300.30">
    <property type="match status" value="1"/>
</dbReference>
<reference evidence="3 4" key="1">
    <citation type="submission" date="2018-10" db="EMBL/GenBank/DDBJ databases">
        <authorList>
            <person name="Criscuolo A."/>
        </authorList>
    </citation>
    <scope>NUCLEOTIDE SEQUENCE [LARGE SCALE GENOMIC DNA]</scope>
    <source>
        <strain evidence="3">DnA1</strain>
    </source>
</reference>
<organism evidence="3 4">
    <name type="scientific">Pigmentiphaga humi</name>
    <dbReference type="NCBI Taxonomy" id="2478468"/>
    <lineage>
        <taxon>Bacteria</taxon>
        <taxon>Pseudomonadati</taxon>
        <taxon>Pseudomonadota</taxon>
        <taxon>Betaproteobacteria</taxon>
        <taxon>Burkholderiales</taxon>
        <taxon>Alcaligenaceae</taxon>
        <taxon>Pigmentiphaga</taxon>
    </lineage>
</organism>
<gene>
    <name evidence="3" type="ORF">PIGHUM_00861</name>
</gene>
<feature type="domain" description="AMP-binding enzyme C-terminal" evidence="2">
    <location>
        <begin position="423"/>
        <end position="496"/>
    </location>
</feature>
<protein>
    <submittedName>
        <fullName evidence="3">Long-chain-fatty-acid--CoA ligase FadD13</fullName>
        <ecNumber evidence="3">6.2.1.3</ecNumber>
    </submittedName>
</protein>
<dbReference type="EC" id="6.2.1.3" evidence="3"/>
<dbReference type="AlphaFoldDB" id="A0A3P4AXL3"/>
<keyword evidence="3" id="KW-0436">Ligase</keyword>
<feature type="domain" description="AMP-dependent synthetase/ligase" evidence="1">
    <location>
        <begin position="8"/>
        <end position="373"/>
    </location>
</feature>
<dbReference type="InterPro" id="IPR045851">
    <property type="entry name" value="AMP-bd_C_sf"/>
</dbReference>
<evidence type="ECO:0000259" key="1">
    <source>
        <dbReference type="Pfam" id="PF00501"/>
    </source>
</evidence>
<dbReference type="SUPFAM" id="SSF56801">
    <property type="entry name" value="Acetyl-CoA synthetase-like"/>
    <property type="match status" value="1"/>
</dbReference>
<evidence type="ECO:0000259" key="2">
    <source>
        <dbReference type="Pfam" id="PF13193"/>
    </source>
</evidence>
<dbReference type="PANTHER" id="PTHR43767:SF1">
    <property type="entry name" value="NONRIBOSOMAL PEPTIDE SYNTHASE PES1 (EUROFUNG)-RELATED"/>
    <property type="match status" value="1"/>
</dbReference>
<dbReference type="PROSITE" id="PS00455">
    <property type="entry name" value="AMP_BINDING"/>
    <property type="match status" value="1"/>
</dbReference>
<sequence length="510" mass="55381">MVIGNVLSHHARLRPGAEALVFGERRLTWSELEQNANRVGNALLSLGAAHGDRVVLLMNNSVEFVESYLGVAKIGCITAPVMPTLVGSEIAFIVEKLRARYLIVDASAASLYRSIQHELESVEAAIGVGPGHDLPLDFHALTRAAPATAPDAQVDPDDDLTIKFTSGTTGSPKGCVRTHRAFIMGLLSALTEHPLRDNDVGLVAQPLAAGMAVYFLMLYLYQGMRTVLLPRFDPGPYLDSIEQERVTHATAMDWMSRRICAHPDFGARDLGSLRVLHGINQMQSLDGWRAQASFKADITAGYASSEAGGLVTFKTASDFAAARTDPEFSGTHSCGRPGRLSRVQCVDDELRPVAVGEVGEMAIHSAAMFRGYWELPEESAKALRNGWLLTGDLAYQDRHGYLFLCGRKRDVIRSGGINVYPAEIEPVLLSCPTVKEAAVVGLPDPHWGEQVVACIVAKGDCSEDDILAYCRDRLGGPKRPKKIIFFDTLPTNATGKIVKKDVLRLLQEPG</sequence>